<evidence type="ECO:0008006" key="4">
    <source>
        <dbReference type="Google" id="ProtNLM"/>
    </source>
</evidence>
<accession>A0A345DD23</accession>
<evidence type="ECO:0000313" key="2">
    <source>
        <dbReference type="EMBL" id="AXF86261.1"/>
    </source>
</evidence>
<keyword evidence="1" id="KW-1133">Transmembrane helix</keyword>
<dbReference type="Proteomes" id="UP000252182">
    <property type="component" value="Chromosome"/>
</dbReference>
<dbReference type="RefSeq" id="WP_114563356.1">
    <property type="nucleotide sequence ID" value="NZ_CP031124.1"/>
</dbReference>
<protein>
    <recommendedName>
        <fullName evidence="4">DUF4760 domain-containing protein</fullName>
    </recommendedName>
</protein>
<dbReference type="Pfam" id="PF15956">
    <property type="entry name" value="DUF4760"/>
    <property type="match status" value="1"/>
</dbReference>
<proteinExistence type="predicted"/>
<keyword evidence="1" id="KW-0472">Membrane</keyword>
<reference evidence="3" key="1">
    <citation type="submission" date="2018-07" db="EMBL/GenBank/DDBJ databases">
        <authorList>
            <person name="Kim H."/>
        </authorList>
    </citation>
    <scope>NUCLEOTIDE SEQUENCE [LARGE SCALE GENOMIC DNA]</scope>
    <source>
        <strain evidence="3">F02</strain>
    </source>
</reference>
<dbReference type="AlphaFoldDB" id="A0A345DD23"/>
<dbReference type="EMBL" id="CP031124">
    <property type="protein sequence ID" value="AXF86261.1"/>
    <property type="molecule type" value="Genomic_DNA"/>
</dbReference>
<name>A0A345DD23_9BURK</name>
<dbReference type="InterPro" id="IPR031876">
    <property type="entry name" value="DUF4760"/>
</dbReference>
<evidence type="ECO:0000313" key="3">
    <source>
        <dbReference type="Proteomes" id="UP000252182"/>
    </source>
</evidence>
<dbReference type="KEGG" id="hyf:DTO96_102007"/>
<organism evidence="2 3">
    <name type="scientific">Ephemeroptericola cinctiostellae</name>
    <dbReference type="NCBI Taxonomy" id="2268024"/>
    <lineage>
        <taxon>Bacteria</taxon>
        <taxon>Pseudomonadati</taxon>
        <taxon>Pseudomonadota</taxon>
        <taxon>Betaproteobacteria</taxon>
        <taxon>Burkholderiales</taxon>
        <taxon>Burkholderiaceae</taxon>
        <taxon>Ephemeroptericola</taxon>
    </lineage>
</organism>
<evidence type="ECO:0000256" key="1">
    <source>
        <dbReference type="SAM" id="Phobius"/>
    </source>
</evidence>
<sequence length="153" mass="18122">MELIKNIAAILGVIAAIWGLYKGVIEFALQGAQKRAEVFLKKQNEYFSNKSFNEIRTLLEKDEEKLKEIPIEEKRAYLTFFEEVAVLRNTGLIKPDLAYYMYGYYATKCLESSNFWTNINKNKLFWNVFIRFAEEMQNRLRNTKEIISHDIKF</sequence>
<feature type="transmembrane region" description="Helical" evidence="1">
    <location>
        <begin position="6"/>
        <end position="25"/>
    </location>
</feature>
<keyword evidence="3" id="KW-1185">Reference proteome</keyword>
<keyword evidence="1" id="KW-0812">Transmembrane</keyword>
<dbReference type="OrthoDB" id="3078409at2"/>
<gene>
    <name evidence="2" type="ORF">DTO96_102007</name>
</gene>